<name>A0A552WXC9_9MICO</name>
<feature type="domain" description="VOC" evidence="9">
    <location>
        <begin position="7"/>
        <end position="119"/>
    </location>
</feature>
<keyword evidence="11" id="KW-1185">Reference proteome</keyword>
<dbReference type="PROSITE" id="PS00082">
    <property type="entry name" value="EXTRADIOL_DIOXYGENAS"/>
    <property type="match status" value="1"/>
</dbReference>
<evidence type="ECO:0000256" key="1">
    <source>
        <dbReference type="ARBA" id="ARBA00001954"/>
    </source>
</evidence>
<dbReference type="AlphaFoldDB" id="A0A552WXC9"/>
<evidence type="ECO:0000313" key="10">
    <source>
        <dbReference type="EMBL" id="TRW47472.1"/>
    </source>
</evidence>
<accession>A0A552WXC9</accession>
<keyword evidence="5 8" id="KW-0223">Dioxygenase</keyword>
<dbReference type="PANTHER" id="PTHR21366:SF19">
    <property type="entry name" value="METAPYROCATECHASE"/>
    <property type="match status" value="1"/>
</dbReference>
<dbReference type="PANTHER" id="PTHR21366">
    <property type="entry name" value="GLYOXALASE FAMILY PROTEIN"/>
    <property type="match status" value="1"/>
</dbReference>
<reference evidence="10 11" key="1">
    <citation type="submission" date="2019-07" db="EMBL/GenBank/DDBJ databases">
        <title>Georgenia wutianyii sp. nov. and Georgenia *** sp. nov. isolated from plateau pika (Ochotona curzoniae) in the Qinghai-Tibet plateau of China.</title>
        <authorList>
            <person name="Tian Z."/>
        </authorList>
    </citation>
    <scope>NUCLEOTIDE SEQUENCE [LARGE SCALE GENOMIC DNA]</scope>
    <source>
        <strain evidence="10 11">Z446</strain>
    </source>
</reference>
<evidence type="ECO:0000313" key="11">
    <source>
        <dbReference type="Proteomes" id="UP000318693"/>
    </source>
</evidence>
<dbReference type="EMBL" id="VJXR01000002">
    <property type="protein sequence ID" value="TRW47472.1"/>
    <property type="molecule type" value="Genomic_DNA"/>
</dbReference>
<evidence type="ECO:0000256" key="8">
    <source>
        <dbReference type="RuleBase" id="RU000683"/>
    </source>
</evidence>
<dbReference type="GO" id="GO:0051213">
    <property type="term" value="F:dioxygenase activity"/>
    <property type="evidence" value="ECO:0007669"/>
    <property type="project" value="UniProtKB-KW"/>
</dbReference>
<evidence type="ECO:0000256" key="6">
    <source>
        <dbReference type="ARBA" id="ARBA00023002"/>
    </source>
</evidence>
<organism evidence="10 11">
    <name type="scientific">Georgenia yuyongxinii</name>
    <dbReference type="NCBI Taxonomy" id="2589797"/>
    <lineage>
        <taxon>Bacteria</taxon>
        <taxon>Bacillati</taxon>
        <taxon>Actinomycetota</taxon>
        <taxon>Actinomycetes</taxon>
        <taxon>Micrococcales</taxon>
        <taxon>Bogoriellaceae</taxon>
        <taxon>Georgenia</taxon>
    </lineage>
</organism>
<evidence type="ECO:0000256" key="7">
    <source>
        <dbReference type="ARBA" id="ARBA00023004"/>
    </source>
</evidence>
<dbReference type="Pfam" id="PF00903">
    <property type="entry name" value="Glyoxalase"/>
    <property type="match status" value="2"/>
</dbReference>
<dbReference type="GO" id="GO:0008198">
    <property type="term" value="F:ferrous iron binding"/>
    <property type="evidence" value="ECO:0007669"/>
    <property type="project" value="InterPro"/>
</dbReference>
<dbReference type="Proteomes" id="UP000318693">
    <property type="component" value="Unassembled WGS sequence"/>
</dbReference>
<keyword evidence="3" id="KW-0479">Metal-binding</keyword>
<dbReference type="Gene3D" id="3.10.180.10">
    <property type="entry name" value="2,3-Dihydroxybiphenyl 1,2-Dioxygenase, domain 1"/>
    <property type="match status" value="2"/>
</dbReference>
<evidence type="ECO:0000256" key="2">
    <source>
        <dbReference type="ARBA" id="ARBA00008784"/>
    </source>
</evidence>
<feature type="domain" description="VOC" evidence="9">
    <location>
        <begin position="149"/>
        <end position="271"/>
    </location>
</feature>
<proteinExistence type="inferred from homology"/>
<dbReference type="InterPro" id="IPR037523">
    <property type="entry name" value="VOC_core"/>
</dbReference>
<dbReference type="InterPro" id="IPR004360">
    <property type="entry name" value="Glyas_Fos-R_dOase_dom"/>
</dbReference>
<sequence>MEKLLSHLSHLEITSPDVEASAAFYEQQFGMRIVDRVDGATYLRCWGDHYRYSLIVTEGPEPALTRMAWRTESAEALEVAAGRVQDAGITGTWSDSGHGYGRAFEFEGPYGHPIRLFWEVDRFEADAAHASIFPDRPEKRSSHAGAPRFLDHVTIASTDVDGFAAWHRDVLGFRLMARTQLDDTDVSVFSVLTTNEKSHDLGVVLDHSTRAGRVNHIAFWVDTNEELRICADVLMENGTPMESGPGVHGIGEQQYLYFREPSGLRVELNSGGYRNYLPDWEPNTWTPGLGGSNFYRNAPIPQSIFESFPAADGLTATEDGVHPDMRAALINS</sequence>
<keyword evidence="4 8" id="KW-0058">Aromatic hydrocarbons catabolism</keyword>
<evidence type="ECO:0000256" key="4">
    <source>
        <dbReference type="ARBA" id="ARBA00022797"/>
    </source>
</evidence>
<dbReference type="InterPro" id="IPR050383">
    <property type="entry name" value="GlyoxalaseI/FosfomycinResist"/>
</dbReference>
<gene>
    <name evidence="10" type="ORF">FJ693_01370</name>
</gene>
<protein>
    <submittedName>
        <fullName evidence="10">Catechol 1,2-dioxygenase</fullName>
    </submittedName>
</protein>
<comment type="similarity">
    <text evidence="2 8">Belongs to the extradiol ring-cleavage dioxygenase family.</text>
</comment>
<keyword evidence="7 8" id="KW-0408">Iron</keyword>
<dbReference type="PROSITE" id="PS51819">
    <property type="entry name" value="VOC"/>
    <property type="match status" value="2"/>
</dbReference>
<dbReference type="SUPFAM" id="SSF54593">
    <property type="entry name" value="Glyoxalase/Bleomycin resistance protein/Dihydroxybiphenyl dioxygenase"/>
    <property type="match status" value="1"/>
</dbReference>
<keyword evidence="6 8" id="KW-0560">Oxidoreductase</keyword>
<comment type="cofactor">
    <cofactor evidence="1 8">
        <name>Fe(2+)</name>
        <dbReference type="ChEBI" id="CHEBI:29033"/>
    </cofactor>
</comment>
<evidence type="ECO:0000256" key="5">
    <source>
        <dbReference type="ARBA" id="ARBA00022964"/>
    </source>
</evidence>
<dbReference type="InterPro" id="IPR000486">
    <property type="entry name" value="Xdiol_ring_cleave_dOase_1/2"/>
</dbReference>
<dbReference type="RefSeq" id="WP_143416744.1">
    <property type="nucleotide sequence ID" value="NZ_VJXR01000002.1"/>
</dbReference>
<evidence type="ECO:0000259" key="9">
    <source>
        <dbReference type="PROSITE" id="PS51819"/>
    </source>
</evidence>
<evidence type="ECO:0000256" key="3">
    <source>
        <dbReference type="ARBA" id="ARBA00022723"/>
    </source>
</evidence>
<comment type="caution">
    <text evidence="10">The sequence shown here is derived from an EMBL/GenBank/DDBJ whole genome shotgun (WGS) entry which is preliminary data.</text>
</comment>
<dbReference type="InterPro" id="IPR029068">
    <property type="entry name" value="Glyas_Bleomycin-R_OHBP_Dase"/>
</dbReference>